<comment type="caution">
    <text evidence="2">The sequence shown here is derived from an EMBL/GenBank/DDBJ whole genome shotgun (WGS) entry which is preliminary data.</text>
</comment>
<name>A0A953HSE8_9BACT</name>
<protein>
    <submittedName>
        <fullName evidence="2">Uncharacterized protein</fullName>
    </submittedName>
</protein>
<dbReference type="EMBL" id="JAHVHU010000003">
    <property type="protein sequence ID" value="MBY5957048.1"/>
    <property type="molecule type" value="Genomic_DNA"/>
</dbReference>
<dbReference type="Proteomes" id="UP000753961">
    <property type="component" value="Unassembled WGS sequence"/>
</dbReference>
<evidence type="ECO:0000313" key="2">
    <source>
        <dbReference type="EMBL" id="MBY5957048.1"/>
    </source>
</evidence>
<keyword evidence="3" id="KW-1185">Reference proteome</keyword>
<dbReference type="RefSeq" id="WP_222578572.1">
    <property type="nucleotide sequence ID" value="NZ_JAHVHU010000003.1"/>
</dbReference>
<reference evidence="2" key="1">
    <citation type="submission" date="2021-06" db="EMBL/GenBank/DDBJ databases">
        <title>44 bacteria genomes isolated from Dapeng, Shenzhen.</title>
        <authorList>
            <person name="Zheng W."/>
            <person name="Yu S."/>
            <person name="Huang Y."/>
        </authorList>
    </citation>
    <scope>NUCLEOTIDE SEQUENCE</scope>
    <source>
        <strain evidence="2">DP5N28-2</strain>
    </source>
</reference>
<sequence length="60" mass="6839">MKINYNHKNFRPVENAKNEETTSETIFEYKQNGRILTSEYHGGQIINGHLMGLVGESGEI</sequence>
<dbReference type="InterPro" id="IPR058595">
    <property type="entry name" value="Avidin-like"/>
</dbReference>
<evidence type="ECO:0000313" key="3">
    <source>
        <dbReference type="Proteomes" id="UP000753961"/>
    </source>
</evidence>
<feature type="region of interest" description="Disordered" evidence="1">
    <location>
        <begin position="1"/>
        <end position="21"/>
    </location>
</feature>
<dbReference type="AlphaFoldDB" id="A0A953HSE8"/>
<organism evidence="2 3">
    <name type="scientific">Membranihabitans marinus</name>
    <dbReference type="NCBI Taxonomy" id="1227546"/>
    <lineage>
        <taxon>Bacteria</taxon>
        <taxon>Pseudomonadati</taxon>
        <taxon>Bacteroidota</taxon>
        <taxon>Saprospiria</taxon>
        <taxon>Saprospirales</taxon>
        <taxon>Saprospiraceae</taxon>
        <taxon>Membranihabitans</taxon>
    </lineage>
</organism>
<evidence type="ECO:0000256" key="1">
    <source>
        <dbReference type="SAM" id="MobiDB-lite"/>
    </source>
</evidence>
<proteinExistence type="predicted"/>
<gene>
    <name evidence="2" type="ORF">KUV50_02800</name>
</gene>
<dbReference type="Pfam" id="PF26421">
    <property type="entry name" value="Avidin_like"/>
    <property type="match status" value="1"/>
</dbReference>
<accession>A0A953HSE8</accession>